<dbReference type="InterPro" id="IPR050640">
    <property type="entry name" value="Bact_2-comp_sensor_kinase"/>
</dbReference>
<keyword evidence="2" id="KW-0472">Membrane</keyword>
<keyword evidence="1" id="KW-0175">Coiled coil</keyword>
<gene>
    <name evidence="4" type="ORF">S01H4_38307</name>
</gene>
<feature type="coiled-coil region" evidence="1">
    <location>
        <begin position="54"/>
        <end position="86"/>
    </location>
</feature>
<dbReference type="GO" id="GO:0000155">
    <property type="term" value="F:phosphorelay sensor kinase activity"/>
    <property type="evidence" value="ECO:0007669"/>
    <property type="project" value="InterPro"/>
</dbReference>
<dbReference type="Pfam" id="PF06580">
    <property type="entry name" value="His_kinase"/>
    <property type="match status" value="1"/>
</dbReference>
<keyword evidence="2" id="KW-1133">Transmembrane helix</keyword>
<dbReference type="InterPro" id="IPR010559">
    <property type="entry name" value="Sig_transdc_His_kin_internal"/>
</dbReference>
<reference evidence="4" key="1">
    <citation type="journal article" date="2014" name="Front. Microbiol.">
        <title>High frequency of phylogenetically diverse reductive dehalogenase-homologous genes in deep subseafloor sedimentary metagenomes.</title>
        <authorList>
            <person name="Kawai M."/>
            <person name="Futagami T."/>
            <person name="Toyoda A."/>
            <person name="Takaki Y."/>
            <person name="Nishi S."/>
            <person name="Hori S."/>
            <person name="Arai W."/>
            <person name="Tsubouchi T."/>
            <person name="Morono Y."/>
            <person name="Uchiyama I."/>
            <person name="Ito T."/>
            <person name="Fujiyama A."/>
            <person name="Inagaki F."/>
            <person name="Takami H."/>
        </authorList>
    </citation>
    <scope>NUCLEOTIDE SEQUENCE</scope>
    <source>
        <strain evidence="4">Expedition CK06-06</strain>
    </source>
</reference>
<dbReference type="EMBL" id="BART01020655">
    <property type="protein sequence ID" value="GAH05080.1"/>
    <property type="molecule type" value="Genomic_DNA"/>
</dbReference>
<accession>X1D9W8</accession>
<feature type="transmembrane region" description="Helical" evidence="2">
    <location>
        <begin position="37"/>
        <end position="57"/>
    </location>
</feature>
<feature type="non-terminal residue" evidence="4">
    <location>
        <position position="1"/>
    </location>
</feature>
<dbReference type="AlphaFoldDB" id="X1D9W8"/>
<proteinExistence type="predicted"/>
<evidence type="ECO:0000259" key="3">
    <source>
        <dbReference type="Pfam" id="PF06580"/>
    </source>
</evidence>
<evidence type="ECO:0000256" key="1">
    <source>
        <dbReference type="SAM" id="Coils"/>
    </source>
</evidence>
<organism evidence="4">
    <name type="scientific">marine sediment metagenome</name>
    <dbReference type="NCBI Taxonomy" id="412755"/>
    <lineage>
        <taxon>unclassified sequences</taxon>
        <taxon>metagenomes</taxon>
        <taxon>ecological metagenomes</taxon>
    </lineage>
</organism>
<name>X1D9W8_9ZZZZ</name>
<dbReference type="PANTHER" id="PTHR34220">
    <property type="entry name" value="SENSOR HISTIDINE KINASE YPDA"/>
    <property type="match status" value="1"/>
</dbReference>
<sequence length="258" mass="29875">CNLAVYFILIPAGKLFHTWYFLDKYENKEIEFDIENFLIINITVFLLAIVVANLLLLMKKMRIAEQENLQLIEEKSKAELSALKEQISPHFFFNTLSTLSSIVRNEKKEVGLEFIGEISKTYQYTLATKQDLVTLKEEMAFLESYVFLLKRRFGDKLSFSQELPVDLLPLKIPPMSLQLLVENAIQHNVITKETPLHIRIFAEKEMVCVENNLQEKESGVDSFGIGLQNLSNRYRLLSQKDIIITKDKQKFGVKLPLL</sequence>
<dbReference type="GO" id="GO:0016020">
    <property type="term" value="C:membrane"/>
    <property type="evidence" value="ECO:0007669"/>
    <property type="project" value="InterPro"/>
</dbReference>
<protein>
    <recommendedName>
        <fullName evidence="3">Signal transduction histidine kinase internal region domain-containing protein</fullName>
    </recommendedName>
</protein>
<evidence type="ECO:0000256" key="2">
    <source>
        <dbReference type="SAM" id="Phobius"/>
    </source>
</evidence>
<comment type="caution">
    <text evidence="4">The sequence shown here is derived from an EMBL/GenBank/DDBJ whole genome shotgun (WGS) entry which is preliminary data.</text>
</comment>
<keyword evidence="2" id="KW-0812">Transmembrane</keyword>
<evidence type="ECO:0000313" key="4">
    <source>
        <dbReference type="EMBL" id="GAH05080.1"/>
    </source>
</evidence>
<feature type="domain" description="Signal transduction histidine kinase internal region" evidence="3">
    <location>
        <begin position="78"/>
        <end position="157"/>
    </location>
</feature>
<dbReference type="PANTHER" id="PTHR34220:SF7">
    <property type="entry name" value="SENSOR HISTIDINE KINASE YPDA"/>
    <property type="match status" value="1"/>
</dbReference>